<dbReference type="PANTHER" id="PTHR35869:SF1">
    <property type="entry name" value="OUTER-MEMBRANE LIPOPROTEIN CARRIER PROTEIN"/>
    <property type="match status" value="1"/>
</dbReference>
<evidence type="ECO:0000313" key="3">
    <source>
        <dbReference type="Proteomes" id="UP000217250"/>
    </source>
</evidence>
<dbReference type="CDD" id="cd16325">
    <property type="entry name" value="LolA"/>
    <property type="match status" value="1"/>
</dbReference>
<keyword evidence="1" id="KW-0732">Signal</keyword>
<evidence type="ECO:0000256" key="1">
    <source>
        <dbReference type="ARBA" id="ARBA00022729"/>
    </source>
</evidence>
<dbReference type="AlphaFoldDB" id="A0A250FR59"/>
<dbReference type="Proteomes" id="UP000217250">
    <property type="component" value="Chromosome"/>
</dbReference>
<dbReference type="Pfam" id="PF03548">
    <property type="entry name" value="LolA"/>
    <property type="match status" value="1"/>
</dbReference>
<dbReference type="SUPFAM" id="SSF89392">
    <property type="entry name" value="Prokaryotic lipoproteins and lipoprotein localization factors"/>
    <property type="match status" value="1"/>
</dbReference>
<protein>
    <submittedName>
        <fullName evidence="2">Cell envelope biogenesis protein LolA</fullName>
    </submittedName>
</protein>
<reference evidence="3" key="1">
    <citation type="submission" date="2017-06" db="EMBL/GenBank/DDBJ databases">
        <title>Capnocytophaga spp. assemblies.</title>
        <authorList>
            <person name="Gulvik C.A."/>
        </authorList>
    </citation>
    <scope>NUCLEOTIDE SEQUENCE [LARGE SCALE GENOMIC DNA]</scope>
    <source>
        <strain evidence="3">H1496</strain>
    </source>
</reference>
<proteinExistence type="predicted"/>
<organism evidence="2 3">
    <name type="scientific">Capnocytophaga gingivalis</name>
    <dbReference type="NCBI Taxonomy" id="1017"/>
    <lineage>
        <taxon>Bacteria</taxon>
        <taxon>Pseudomonadati</taxon>
        <taxon>Bacteroidota</taxon>
        <taxon>Flavobacteriia</taxon>
        <taxon>Flavobacteriales</taxon>
        <taxon>Flavobacteriaceae</taxon>
        <taxon>Capnocytophaga</taxon>
    </lineage>
</organism>
<gene>
    <name evidence="2" type="ORF">CGC50_10625</name>
</gene>
<dbReference type="RefSeq" id="WP_095910800.1">
    <property type="nucleotide sequence ID" value="NZ_CP022386.1"/>
</dbReference>
<sequence>MREIYILLSLLCSTLLWGQQPLTQVQANAFEEKVVQKNKTIKTMQASFVQKKHLEFMSKDMETKGEMAFSKPDKLNWSYTTPYSYRIVFQGDNIKVDDAGKVSQMKADNKVFKKINQLITRSVSGDMFDQKEFAVTFFTSGKETLTKLLPKDKTLLKYIKEIHLFFSPDATVGRVKLIEPTDDYTEITFTHQQFNTPIDEATFKL</sequence>
<dbReference type="PANTHER" id="PTHR35869">
    <property type="entry name" value="OUTER-MEMBRANE LIPOPROTEIN CARRIER PROTEIN"/>
    <property type="match status" value="1"/>
</dbReference>
<accession>A0A250FR59</accession>
<name>A0A250FR59_9FLAO</name>
<dbReference type="InterPro" id="IPR029046">
    <property type="entry name" value="LolA/LolB/LppX"/>
</dbReference>
<dbReference type="InterPro" id="IPR004564">
    <property type="entry name" value="OM_lipoprot_carrier_LolA-like"/>
</dbReference>
<evidence type="ECO:0000313" key="2">
    <source>
        <dbReference type="EMBL" id="ATA87564.1"/>
    </source>
</evidence>
<dbReference type="KEGG" id="cgh:CGC50_10625"/>
<dbReference type="GeneID" id="84809005"/>
<dbReference type="EMBL" id="CP022386">
    <property type="protein sequence ID" value="ATA87564.1"/>
    <property type="molecule type" value="Genomic_DNA"/>
</dbReference>
<dbReference type="Gene3D" id="2.50.20.10">
    <property type="entry name" value="Lipoprotein localisation LolA/LolB/LppX"/>
    <property type="match status" value="1"/>
</dbReference>
<dbReference type="OrthoDB" id="1027451at2"/>